<dbReference type="Proteomes" id="UP000735874">
    <property type="component" value="Unassembled WGS sequence"/>
</dbReference>
<evidence type="ECO:0000313" key="3">
    <source>
        <dbReference type="EMBL" id="KAG2963694.1"/>
    </source>
</evidence>
<comment type="caution">
    <text evidence="3">The sequence shown here is derived from an EMBL/GenBank/DDBJ whole genome shotgun (WGS) entry which is preliminary data.</text>
</comment>
<dbReference type="AlphaFoldDB" id="A0A8T1EYC5"/>
<reference evidence="3" key="1">
    <citation type="submission" date="2018-10" db="EMBL/GenBank/DDBJ databases">
        <title>Effector identification in a new, highly contiguous assembly of the strawberry crown rot pathogen Phytophthora cactorum.</title>
        <authorList>
            <person name="Armitage A.D."/>
            <person name="Nellist C.F."/>
            <person name="Bates H."/>
            <person name="Vickerstaff R.J."/>
            <person name="Harrison R.J."/>
        </authorList>
    </citation>
    <scope>NUCLEOTIDE SEQUENCE</scope>
    <source>
        <strain evidence="2">15-7</strain>
        <strain evidence="3">P415</strain>
    </source>
</reference>
<protein>
    <submittedName>
        <fullName evidence="3">Uncharacterized protein</fullName>
    </submittedName>
</protein>
<proteinExistence type="predicted"/>
<dbReference type="VEuPathDB" id="FungiDB:PC110_g16933"/>
<dbReference type="EMBL" id="RCMG01001268">
    <property type="protein sequence ID" value="KAG2831684.1"/>
    <property type="molecule type" value="Genomic_DNA"/>
</dbReference>
<organism evidence="3 4">
    <name type="scientific">Phytophthora cactorum</name>
    <dbReference type="NCBI Taxonomy" id="29920"/>
    <lineage>
        <taxon>Eukaryota</taxon>
        <taxon>Sar</taxon>
        <taxon>Stramenopiles</taxon>
        <taxon>Oomycota</taxon>
        <taxon>Peronosporomycetes</taxon>
        <taxon>Peronosporales</taxon>
        <taxon>Peronosporaceae</taxon>
        <taxon>Phytophthora</taxon>
    </lineage>
</organism>
<evidence type="ECO:0000313" key="4">
    <source>
        <dbReference type="Proteomes" id="UP000697107"/>
    </source>
</evidence>
<gene>
    <name evidence="2" type="ORF">PC113_g20888</name>
    <name evidence="3" type="ORF">PC118_g20756</name>
</gene>
<dbReference type="EMBL" id="RCML01001303">
    <property type="protein sequence ID" value="KAG2963694.1"/>
    <property type="molecule type" value="Genomic_DNA"/>
</dbReference>
<accession>A0A8T1EYC5</accession>
<feature type="region of interest" description="Disordered" evidence="1">
    <location>
        <begin position="1"/>
        <end position="53"/>
    </location>
</feature>
<evidence type="ECO:0000313" key="2">
    <source>
        <dbReference type="EMBL" id="KAG2831684.1"/>
    </source>
</evidence>
<evidence type="ECO:0000256" key="1">
    <source>
        <dbReference type="SAM" id="MobiDB-lite"/>
    </source>
</evidence>
<sequence length="283" mass="32113">MEAEATGNVGTGRLSRTPDRLSTPSPRTRISPYPHMVRTPARRSPSAEQPAGLRARIKGRAVKTDDGWLLRPVIIEDRAKLMQFRFKHHGVETTKSKEAWDQWVRSTHRQTVHLLVYEYGLTITKAQDLQEFKESCIQPPQTDRLDAAAEVTLLDVISQLQEHWRETFQGAAVVWRMWANHIARNMNSSTWTDLITQASPDYVAPMLNAADSRLKQHLASLDRSAQLALDCAAASIADNAQTQSDVEAIGKRLEDQKNRLQSRKEIIEVFIREIPPSCPPRHR</sequence>
<name>A0A8T1EYC5_9STRA</name>
<dbReference type="Proteomes" id="UP000697107">
    <property type="component" value="Unassembled WGS sequence"/>
</dbReference>